<keyword evidence="3" id="KW-0804">Transcription</keyword>
<evidence type="ECO:0000259" key="5">
    <source>
        <dbReference type="PROSITE" id="PS01124"/>
    </source>
</evidence>
<reference evidence="8 9" key="1">
    <citation type="submission" date="2018-12" db="EMBL/GenBank/DDBJ databases">
        <authorList>
            <person name="Sun L."/>
            <person name="Chen Z."/>
        </authorList>
    </citation>
    <scope>NUCLEOTIDE SEQUENCE [LARGE SCALE GENOMIC DNA]</scope>
    <source>
        <strain evidence="8 9">LMG 29736</strain>
    </source>
</reference>
<dbReference type="PROSITE" id="PS00041">
    <property type="entry name" value="HTH_ARAC_FAMILY_1"/>
    <property type="match status" value="1"/>
</dbReference>
<dbReference type="GO" id="GO:0003700">
    <property type="term" value="F:DNA-binding transcription factor activity"/>
    <property type="evidence" value="ECO:0007669"/>
    <property type="project" value="InterPro"/>
</dbReference>
<dbReference type="InterPro" id="IPR041522">
    <property type="entry name" value="CdaR_GGDEF"/>
</dbReference>
<dbReference type="AlphaFoldDB" id="A0A429X8U8"/>
<dbReference type="InterPro" id="IPR018062">
    <property type="entry name" value="HTH_AraC-typ_CS"/>
</dbReference>
<feature type="domain" description="Response regulatory" evidence="6">
    <location>
        <begin position="10"/>
        <end position="130"/>
    </location>
</feature>
<dbReference type="InterPro" id="IPR018060">
    <property type="entry name" value="HTH_AraC"/>
</dbReference>
<dbReference type="GO" id="GO:0043565">
    <property type="term" value="F:sequence-specific DNA binding"/>
    <property type="evidence" value="ECO:0007669"/>
    <property type="project" value="InterPro"/>
</dbReference>
<dbReference type="InterPro" id="IPR009057">
    <property type="entry name" value="Homeodomain-like_sf"/>
</dbReference>
<dbReference type="OrthoDB" id="324626at2"/>
<dbReference type="PANTHER" id="PTHR43280">
    <property type="entry name" value="ARAC-FAMILY TRANSCRIPTIONAL REGULATOR"/>
    <property type="match status" value="1"/>
</dbReference>
<keyword evidence="1" id="KW-0805">Transcription regulation</keyword>
<evidence type="ECO:0000256" key="3">
    <source>
        <dbReference type="ARBA" id="ARBA00023163"/>
    </source>
</evidence>
<dbReference type="InterPro" id="IPR000160">
    <property type="entry name" value="GGDEF_dom"/>
</dbReference>
<accession>A0A429X8U8</accession>
<dbReference type="Gene3D" id="3.40.50.2300">
    <property type="match status" value="1"/>
</dbReference>
<dbReference type="EMBL" id="QYTW02000008">
    <property type="protein sequence ID" value="RST59816.1"/>
    <property type="molecule type" value="Genomic_DNA"/>
</dbReference>
<gene>
    <name evidence="8" type="ORF">D5F11_010415</name>
</gene>
<dbReference type="Pfam" id="PF12833">
    <property type="entry name" value="HTH_18"/>
    <property type="match status" value="1"/>
</dbReference>
<dbReference type="InterPro" id="IPR020449">
    <property type="entry name" value="Tscrpt_reg_AraC-type_HTH"/>
</dbReference>
<dbReference type="SUPFAM" id="SSF46689">
    <property type="entry name" value="Homeodomain-like"/>
    <property type="match status" value="2"/>
</dbReference>
<dbReference type="GO" id="GO:0000160">
    <property type="term" value="P:phosphorelay signal transduction system"/>
    <property type="evidence" value="ECO:0007669"/>
    <property type="project" value="InterPro"/>
</dbReference>
<evidence type="ECO:0000259" key="6">
    <source>
        <dbReference type="PROSITE" id="PS50110"/>
    </source>
</evidence>
<sequence>MKGCRPVNHGLLIYSNDDTLIQMVQELNDECDFHFSIYTCSLANGKGMITAFSNYDLVIIDLDLTFPDEGLEREILHILKNNRAHRTRFVFMKSNPGVNEVREFLKAGAIDYLQKPLTNDNIYYLLHGFKKEIISDIDRNAFSLNGKVTSYLKSSLAYDLLYGSIKHSKEIWDRCMFIGLSDVPNTAMVMHIDDFYKLSENKSKQWEQSIRHEVIEGIQRFLTETVNEMLVAVTDADKIAVLLASHLKSSQREYKINAKTLAEQMKDFVKLHTGYSITIGIGNYYEDARNLHVSYQEAYRAQENKFFTGKNTVIHIDDVAPFVNEDKTILNYDVVRLATRVTMGDFAGVQKELTELNELLFSQDHLNPRVFHLQIIDILTTLARAAIHGGSKPKEIFSMHAEFDRQLKKLENIKEIKEWFEKVTNNMLDQVLINHNKQMLKSVQKAINYIDQHFDQQITLEEVSNHVSLSANYFSNMFKKTTGCALVEYISKLRVERAKVMLMDLSYTVYQIANKVGYNDSRYFSRVFKSLVGKTPSQYRNSLLSPSYKKEETKV</sequence>
<dbReference type="InterPro" id="IPR001789">
    <property type="entry name" value="Sig_transdc_resp-reg_receiver"/>
</dbReference>
<dbReference type="PANTHER" id="PTHR43280:SF2">
    <property type="entry name" value="HTH-TYPE TRANSCRIPTIONAL REGULATOR EXSA"/>
    <property type="match status" value="1"/>
</dbReference>
<dbReference type="SMART" id="SM00342">
    <property type="entry name" value="HTH_ARAC"/>
    <property type="match status" value="1"/>
</dbReference>
<feature type="domain" description="GGDEF" evidence="7">
    <location>
        <begin position="183"/>
        <end position="318"/>
    </location>
</feature>
<feature type="modified residue" description="4-aspartylphosphate" evidence="4">
    <location>
        <position position="61"/>
    </location>
</feature>
<dbReference type="InterPro" id="IPR011006">
    <property type="entry name" value="CheY-like_superfamily"/>
</dbReference>
<dbReference type="CDD" id="cd00156">
    <property type="entry name" value="REC"/>
    <property type="match status" value="1"/>
</dbReference>
<evidence type="ECO:0000256" key="2">
    <source>
        <dbReference type="ARBA" id="ARBA00023125"/>
    </source>
</evidence>
<proteinExistence type="predicted"/>
<evidence type="ECO:0000313" key="9">
    <source>
        <dbReference type="Proteomes" id="UP000287296"/>
    </source>
</evidence>
<name>A0A429X8U8_SIMTE</name>
<keyword evidence="4" id="KW-0597">Phosphoprotein</keyword>
<protein>
    <submittedName>
        <fullName evidence="8">Response regulator transcription factor</fullName>
    </submittedName>
</protein>
<dbReference type="Proteomes" id="UP000287296">
    <property type="component" value="Unassembled WGS sequence"/>
</dbReference>
<evidence type="ECO:0000256" key="4">
    <source>
        <dbReference type="PROSITE-ProRule" id="PRU00169"/>
    </source>
</evidence>
<dbReference type="Pfam" id="PF17853">
    <property type="entry name" value="GGDEF_2"/>
    <property type="match status" value="1"/>
</dbReference>
<dbReference type="PROSITE" id="PS50110">
    <property type="entry name" value="RESPONSE_REGULATORY"/>
    <property type="match status" value="1"/>
</dbReference>
<dbReference type="Gene3D" id="1.10.10.60">
    <property type="entry name" value="Homeodomain-like"/>
    <property type="match status" value="2"/>
</dbReference>
<evidence type="ECO:0000256" key="1">
    <source>
        <dbReference type="ARBA" id="ARBA00023015"/>
    </source>
</evidence>
<dbReference type="PRINTS" id="PR00032">
    <property type="entry name" value="HTHARAC"/>
</dbReference>
<evidence type="ECO:0000313" key="8">
    <source>
        <dbReference type="EMBL" id="RST59816.1"/>
    </source>
</evidence>
<keyword evidence="2" id="KW-0238">DNA-binding</keyword>
<dbReference type="PROSITE" id="PS01124">
    <property type="entry name" value="HTH_ARAC_FAMILY_2"/>
    <property type="match status" value="1"/>
</dbReference>
<comment type="caution">
    <text evidence="8">The sequence shown here is derived from an EMBL/GenBank/DDBJ whole genome shotgun (WGS) entry which is preliminary data.</text>
</comment>
<dbReference type="PROSITE" id="PS50887">
    <property type="entry name" value="GGDEF"/>
    <property type="match status" value="1"/>
</dbReference>
<organism evidence="8 9">
    <name type="scientific">Siminovitchia terrae</name>
    <name type="common">Bacillus terrae</name>
    <dbReference type="NCBI Taxonomy" id="1914933"/>
    <lineage>
        <taxon>Bacteria</taxon>
        <taxon>Bacillati</taxon>
        <taxon>Bacillota</taxon>
        <taxon>Bacilli</taxon>
        <taxon>Bacillales</taxon>
        <taxon>Bacillaceae</taxon>
        <taxon>Siminovitchia</taxon>
    </lineage>
</organism>
<dbReference type="SUPFAM" id="SSF52172">
    <property type="entry name" value="CheY-like"/>
    <property type="match status" value="1"/>
</dbReference>
<evidence type="ECO:0000259" key="7">
    <source>
        <dbReference type="PROSITE" id="PS50887"/>
    </source>
</evidence>
<feature type="domain" description="HTH araC/xylS-type" evidence="5">
    <location>
        <begin position="444"/>
        <end position="542"/>
    </location>
</feature>